<dbReference type="PANTHER" id="PTHR24220">
    <property type="entry name" value="IMPORT ATP-BINDING PROTEIN"/>
    <property type="match status" value="1"/>
</dbReference>
<dbReference type="Pfam" id="PF00005">
    <property type="entry name" value="ABC_tran"/>
    <property type="match status" value="1"/>
</dbReference>
<keyword evidence="2" id="KW-0547">Nucleotide-binding</keyword>
<dbReference type="Proteomes" id="UP001058461">
    <property type="component" value="Chromosome"/>
</dbReference>
<reference evidence="5" key="1">
    <citation type="submission" date="2021-04" db="EMBL/GenBank/DDBJ databases">
        <title>Oceanospirillales bacteria with DddD are important DMSP degraders in coastal seawater.</title>
        <authorList>
            <person name="Liu J."/>
        </authorList>
    </citation>
    <scope>NUCLEOTIDE SEQUENCE</scope>
    <source>
        <strain evidence="5">D13-1</strain>
    </source>
</reference>
<dbReference type="PROSITE" id="PS50893">
    <property type="entry name" value="ABC_TRANSPORTER_2"/>
    <property type="match status" value="1"/>
</dbReference>
<dbReference type="SUPFAM" id="SSF52540">
    <property type="entry name" value="P-loop containing nucleoside triphosphate hydrolases"/>
    <property type="match status" value="1"/>
</dbReference>
<sequence length="232" mass="25217">MIPAVEIEGLGFAWRPGVDVLDIPRLRLQQGERLLVQGPSGSGKSTLLNLIGGIVAPTRGQIRLLGQSVQDLGGAARDRFRADHLGVIFQLFNLLPYLSVLDNVVLPCHFSALRRQRVLARASSQKEEAVRLLARLQLAQPELLGRRVATLSIGQQQRVAAARALMGAPEIIVADEPTSALDSSNRDAFINLLLQECAEQGTTVLFVTHDATLARHFDRTLVLNALNAPETV</sequence>
<organism evidence="5 6">
    <name type="scientific">Marinobacterium rhizophilum</name>
    <dbReference type="NCBI Taxonomy" id="420402"/>
    <lineage>
        <taxon>Bacteria</taxon>
        <taxon>Pseudomonadati</taxon>
        <taxon>Pseudomonadota</taxon>
        <taxon>Gammaproteobacteria</taxon>
        <taxon>Oceanospirillales</taxon>
        <taxon>Oceanospirillaceae</taxon>
        <taxon>Marinobacterium</taxon>
    </lineage>
</organism>
<keyword evidence="1" id="KW-0813">Transport</keyword>
<dbReference type="EMBL" id="CP073347">
    <property type="protein sequence ID" value="UTW14281.1"/>
    <property type="molecule type" value="Genomic_DNA"/>
</dbReference>
<evidence type="ECO:0000259" key="4">
    <source>
        <dbReference type="PROSITE" id="PS50893"/>
    </source>
</evidence>
<name>A0ABY5HPC0_9GAMM</name>
<keyword evidence="6" id="KW-1185">Reference proteome</keyword>
<dbReference type="InterPro" id="IPR015854">
    <property type="entry name" value="ABC_transpr_LolD-like"/>
</dbReference>
<dbReference type="SMART" id="SM00382">
    <property type="entry name" value="AAA"/>
    <property type="match status" value="1"/>
</dbReference>
<keyword evidence="3 5" id="KW-0067">ATP-binding</keyword>
<evidence type="ECO:0000256" key="1">
    <source>
        <dbReference type="ARBA" id="ARBA00022448"/>
    </source>
</evidence>
<dbReference type="GO" id="GO:0005524">
    <property type="term" value="F:ATP binding"/>
    <property type="evidence" value="ECO:0007669"/>
    <property type="project" value="UniProtKB-KW"/>
</dbReference>
<dbReference type="CDD" id="cd03255">
    <property type="entry name" value="ABC_MJ0796_LolCDE_FtsE"/>
    <property type="match status" value="1"/>
</dbReference>
<accession>A0ABY5HPC0</accession>
<evidence type="ECO:0000256" key="2">
    <source>
        <dbReference type="ARBA" id="ARBA00022741"/>
    </source>
</evidence>
<evidence type="ECO:0000313" key="6">
    <source>
        <dbReference type="Proteomes" id="UP001058461"/>
    </source>
</evidence>
<dbReference type="Gene3D" id="3.40.50.300">
    <property type="entry name" value="P-loop containing nucleotide triphosphate hydrolases"/>
    <property type="match status" value="1"/>
</dbReference>
<dbReference type="InterPro" id="IPR003439">
    <property type="entry name" value="ABC_transporter-like_ATP-bd"/>
</dbReference>
<feature type="domain" description="ABC transporter" evidence="4">
    <location>
        <begin position="5"/>
        <end position="232"/>
    </location>
</feature>
<protein>
    <submittedName>
        <fullName evidence="5">ABC transporter ATP-binding protein</fullName>
    </submittedName>
</protein>
<dbReference type="InterPro" id="IPR003593">
    <property type="entry name" value="AAA+_ATPase"/>
</dbReference>
<evidence type="ECO:0000256" key="3">
    <source>
        <dbReference type="ARBA" id="ARBA00022840"/>
    </source>
</evidence>
<dbReference type="InterPro" id="IPR027417">
    <property type="entry name" value="P-loop_NTPase"/>
</dbReference>
<gene>
    <name evidence="5" type="ORF">KDW95_01890</name>
</gene>
<evidence type="ECO:0000313" key="5">
    <source>
        <dbReference type="EMBL" id="UTW14281.1"/>
    </source>
</evidence>
<dbReference type="InterPro" id="IPR017911">
    <property type="entry name" value="MacB-like_ATP-bd"/>
</dbReference>
<dbReference type="PANTHER" id="PTHR24220:SF611">
    <property type="entry name" value="ATP-BINDING COMPONENT OF ABC TRANSPORTER-RELATED"/>
    <property type="match status" value="1"/>
</dbReference>
<proteinExistence type="predicted"/>